<keyword evidence="5 6" id="KW-0804">Transcription</keyword>
<dbReference type="InterPro" id="IPR006027">
    <property type="entry name" value="NusB_RsmB_TIM44"/>
</dbReference>
<gene>
    <name evidence="6" type="primary">nusB</name>
    <name evidence="9" type="ORF">GCM10025883_19800</name>
</gene>
<dbReference type="EMBL" id="BSUO01000001">
    <property type="protein sequence ID" value="GMA39935.1"/>
    <property type="molecule type" value="Genomic_DNA"/>
</dbReference>
<reference evidence="10" key="1">
    <citation type="journal article" date="2019" name="Int. J. Syst. Evol. Microbiol.">
        <title>The Global Catalogue of Microorganisms (GCM) 10K type strain sequencing project: providing services to taxonomists for standard genome sequencing and annotation.</title>
        <authorList>
            <consortium name="The Broad Institute Genomics Platform"/>
            <consortium name="The Broad Institute Genome Sequencing Center for Infectious Disease"/>
            <person name="Wu L."/>
            <person name="Ma J."/>
        </authorList>
    </citation>
    <scope>NUCLEOTIDE SEQUENCE [LARGE SCALE GENOMIC DNA]</scope>
    <source>
        <strain evidence="10">NBRC 113072</strain>
    </source>
</reference>
<evidence type="ECO:0000256" key="5">
    <source>
        <dbReference type="ARBA" id="ARBA00023163"/>
    </source>
</evidence>
<dbReference type="PANTHER" id="PTHR11078">
    <property type="entry name" value="N UTILIZATION SUBSTANCE PROTEIN B-RELATED"/>
    <property type="match status" value="1"/>
</dbReference>
<evidence type="ECO:0000256" key="6">
    <source>
        <dbReference type="HAMAP-Rule" id="MF_00073"/>
    </source>
</evidence>
<feature type="compositionally biased region" description="Basic and acidic residues" evidence="7">
    <location>
        <begin position="1"/>
        <end position="10"/>
    </location>
</feature>
<keyword evidence="2 6" id="KW-0889">Transcription antitermination</keyword>
<accession>A0ABQ6IPV2</accession>
<dbReference type="RefSeq" id="WP_348536149.1">
    <property type="nucleotide sequence ID" value="NZ_BSUO01000001.1"/>
</dbReference>
<evidence type="ECO:0000256" key="7">
    <source>
        <dbReference type="SAM" id="MobiDB-lite"/>
    </source>
</evidence>
<feature type="compositionally biased region" description="Acidic residues" evidence="7">
    <location>
        <begin position="32"/>
        <end position="49"/>
    </location>
</feature>
<dbReference type="Proteomes" id="UP001157126">
    <property type="component" value="Unassembled WGS sequence"/>
</dbReference>
<evidence type="ECO:0000256" key="3">
    <source>
        <dbReference type="ARBA" id="ARBA00022884"/>
    </source>
</evidence>
<comment type="similarity">
    <text evidence="1 6">Belongs to the NusB family.</text>
</comment>
<protein>
    <recommendedName>
        <fullName evidence="6">Transcription antitermination protein NusB</fullName>
    </recommendedName>
    <alternativeName>
        <fullName evidence="6">Antitermination factor NusB</fullName>
    </alternativeName>
</protein>
<dbReference type="HAMAP" id="MF_00073">
    <property type="entry name" value="NusB"/>
    <property type="match status" value="1"/>
</dbReference>
<dbReference type="Pfam" id="PF01029">
    <property type="entry name" value="NusB"/>
    <property type="match status" value="1"/>
</dbReference>
<keyword evidence="3 6" id="KW-0694">RNA-binding</keyword>
<sequence length="215" mass="23160">MTDRPEHQVEPAEAGDPTDSDIGVRSPGQVESVEDVSDVDEPDEPDASDDGWSSAPLPVPSSLPEGAVQVDRPAPKGDRGRLTSARSKARKAAVELLFEAEQRGMNAGTLLDDRVAHPTTQVPLRGYTVDAVRGVVDHWAEIDETIATYSRGWRLERMPAVDRAVLRVGTWEIRYNADVPAGVAVSEAVVLATVLSTDDSPSFVNGLLSRIAEMH</sequence>
<evidence type="ECO:0000259" key="8">
    <source>
        <dbReference type="Pfam" id="PF01029"/>
    </source>
</evidence>
<name>A0ABQ6IPV2_9MICO</name>
<feature type="compositionally biased region" description="Low complexity" evidence="7">
    <location>
        <begin position="53"/>
        <end position="64"/>
    </location>
</feature>
<evidence type="ECO:0000256" key="4">
    <source>
        <dbReference type="ARBA" id="ARBA00023015"/>
    </source>
</evidence>
<proteinExistence type="inferred from homology"/>
<keyword evidence="4 6" id="KW-0805">Transcription regulation</keyword>
<dbReference type="InterPro" id="IPR035926">
    <property type="entry name" value="NusB-like_sf"/>
</dbReference>
<feature type="region of interest" description="Disordered" evidence="7">
    <location>
        <begin position="1"/>
        <end position="87"/>
    </location>
</feature>
<dbReference type="Gene3D" id="1.10.940.10">
    <property type="entry name" value="NusB-like"/>
    <property type="match status" value="1"/>
</dbReference>
<evidence type="ECO:0000256" key="2">
    <source>
        <dbReference type="ARBA" id="ARBA00022814"/>
    </source>
</evidence>
<dbReference type="PANTHER" id="PTHR11078:SF3">
    <property type="entry name" value="ANTITERMINATION NUSB DOMAIN-CONTAINING PROTEIN"/>
    <property type="match status" value="1"/>
</dbReference>
<keyword evidence="10" id="KW-1185">Reference proteome</keyword>
<evidence type="ECO:0000313" key="10">
    <source>
        <dbReference type="Proteomes" id="UP001157126"/>
    </source>
</evidence>
<dbReference type="InterPro" id="IPR011605">
    <property type="entry name" value="NusB_fam"/>
</dbReference>
<comment type="caution">
    <text evidence="9">The sequence shown here is derived from an EMBL/GenBank/DDBJ whole genome shotgun (WGS) entry which is preliminary data.</text>
</comment>
<evidence type="ECO:0000313" key="9">
    <source>
        <dbReference type="EMBL" id="GMA39935.1"/>
    </source>
</evidence>
<dbReference type="SUPFAM" id="SSF48013">
    <property type="entry name" value="NusB-like"/>
    <property type="match status" value="1"/>
</dbReference>
<evidence type="ECO:0000256" key="1">
    <source>
        <dbReference type="ARBA" id="ARBA00005952"/>
    </source>
</evidence>
<organism evidence="9 10">
    <name type="scientific">Mobilicoccus caccae</name>
    <dbReference type="NCBI Taxonomy" id="1859295"/>
    <lineage>
        <taxon>Bacteria</taxon>
        <taxon>Bacillati</taxon>
        <taxon>Actinomycetota</taxon>
        <taxon>Actinomycetes</taxon>
        <taxon>Micrococcales</taxon>
        <taxon>Dermatophilaceae</taxon>
        <taxon>Mobilicoccus</taxon>
    </lineage>
</organism>
<comment type="function">
    <text evidence="6">Involved in transcription antitermination. Required for transcription of ribosomal RNA (rRNA) genes. Binds specifically to the boxA antiterminator sequence of the ribosomal RNA (rrn) operons.</text>
</comment>
<dbReference type="NCBIfam" id="TIGR01951">
    <property type="entry name" value="nusB"/>
    <property type="match status" value="1"/>
</dbReference>
<feature type="domain" description="NusB/RsmB/TIM44" evidence="8">
    <location>
        <begin position="88"/>
        <end position="212"/>
    </location>
</feature>